<keyword evidence="7" id="KW-1185">Reference proteome</keyword>
<keyword evidence="2" id="KW-0812">Transmembrane</keyword>
<dbReference type="PANTHER" id="PTHR30168:SF0">
    <property type="entry name" value="INNER MEMBRANE PROTEIN"/>
    <property type="match status" value="1"/>
</dbReference>
<reference evidence="7" key="1">
    <citation type="submission" date="2016-11" db="EMBL/GenBank/DDBJ databases">
        <authorList>
            <person name="Varghese N."/>
            <person name="Submissions S."/>
        </authorList>
    </citation>
    <scope>NUCLEOTIDE SEQUENCE [LARGE SCALE GENOMIC DNA]</scope>
    <source>
        <strain evidence="7">GAS401</strain>
    </source>
</reference>
<gene>
    <name evidence="6" type="ORF">SAMN05444170_1061</name>
</gene>
<keyword evidence="3" id="KW-1133">Transmembrane helix</keyword>
<evidence type="ECO:0000256" key="5">
    <source>
        <dbReference type="SAM" id="MobiDB-lite"/>
    </source>
</evidence>
<evidence type="ECO:0000256" key="2">
    <source>
        <dbReference type="ARBA" id="ARBA00022692"/>
    </source>
</evidence>
<feature type="region of interest" description="Disordered" evidence="5">
    <location>
        <begin position="73"/>
        <end position="94"/>
    </location>
</feature>
<dbReference type="RefSeq" id="WP_072816993.1">
    <property type="nucleotide sequence ID" value="NZ_LT670849.1"/>
</dbReference>
<sequence>MRYDDFRRSDDIDDRRDDSGGGIGGGGGGFGLPMGGGGGLGIGTIIVLGLVGYAFGIDPRILIGGAEILTGGGSSQTSTYQTDRRPGPVKKGAPTDEMGSMIAGILGEIDDRWSEIFQAAGQSYTGPRIVLFRNATNGGRCGMAQSAMGPFYCPPDRQIYLDTGFFREVETRFHGCQGSACKFTAAYIIAHEAGHHIQNLLGILPKVTAQQQAAGSKAAANALQVRVELQADCLSGIWVNREEKKRPGFIEPGDIDGALATASAIGDDTLQRQATGRVVPDSFTHGSAEQRKRWFMTGYQQGTLKACDTFSAASL</sequence>
<evidence type="ECO:0000313" key="6">
    <source>
        <dbReference type="EMBL" id="SHN66765.1"/>
    </source>
</evidence>
<organism evidence="6 7">
    <name type="scientific">Bradyrhizobium erythrophlei</name>
    <dbReference type="NCBI Taxonomy" id="1437360"/>
    <lineage>
        <taxon>Bacteria</taxon>
        <taxon>Pseudomonadati</taxon>
        <taxon>Pseudomonadota</taxon>
        <taxon>Alphaproteobacteria</taxon>
        <taxon>Hyphomicrobiales</taxon>
        <taxon>Nitrobacteraceae</taxon>
        <taxon>Bradyrhizobium</taxon>
    </lineage>
</organism>
<keyword evidence="4" id="KW-0472">Membrane</keyword>
<dbReference type="PANTHER" id="PTHR30168">
    <property type="entry name" value="PUTATIVE MEMBRANE PROTEIN YPFJ"/>
    <property type="match status" value="1"/>
</dbReference>
<dbReference type="OrthoDB" id="9774900at2"/>
<evidence type="ECO:0000256" key="3">
    <source>
        <dbReference type="ARBA" id="ARBA00022989"/>
    </source>
</evidence>
<protein>
    <recommendedName>
        <fullName evidence="8">Metalloprotease</fullName>
    </recommendedName>
</protein>
<dbReference type="GO" id="GO:0016020">
    <property type="term" value="C:membrane"/>
    <property type="evidence" value="ECO:0007669"/>
    <property type="project" value="UniProtKB-SubCell"/>
</dbReference>
<accession>A0A1M7T7Q7</accession>
<dbReference type="Pfam" id="PF04228">
    <property type="entry name" value="Zn_peptidase"/>
    <property type="match status" value="1"/>
</dbReference>
<evidence type="ECO:0000313" key="7">
    <source>
        <dbReference type="Proteomes" id="UP000184096"/>
    </source>
</evidence>
<evidence type="ECO:0000256" key="1">
    <source>
        <dbReference type="ARBA" id="ARBA00004167"/>
    </source>
</evidence>
<feature type="region of interest" description="Disordered" evidence="5">
    <location>
        <begin position="1"/>
        <end position="25"/>
    </location>
</feature>
<proteinExistence type="predicted"/>
<evidence type="ECO:0008006" key="8">
    <source>
        <dbReference type="Google" id="ProtNLM"/>
    </source>
</evidence>
<evidence type="ECO:0000256" key="4">
    <source>
        <dbReference type="ARBA" id="ARBA00023136"/>
    </source>
</evidence>
<dbReference type="InterPro" id="IPR007343">
    <property type="entry name" value="Uncharacterised_pept_Zn_put"/>
</dbReference>
<name>A0A1M7T7Q7_9BRAD</name>
<feature type="compositionally biased region" description="Basic and acidic residues" evidence="5">
    <location>
        <begin position="1"/>
        <end position="19"/>
    </location>
</feature>
<dbReference type="Proteomes" id="UP000184096">
    <property type="component" value="Chromosome I"/>
</dbReference>
<dbReference type="AlphaFoldDB" id="A0A1M7T7Q7"/>
<dbReference type="EMBL" id="LT670849">
    <property type="protein sequence ID" value="SHN66765.1"/>
    <property type="molecule type" value="Genomic_DNA"/>
</dbReference>
<comment type="subcellular location">
    <subcellularLocation>
        <location evidence="1">Membrane</location>
        <topology evidence="1">Single-pass membrane protein</topology>
    </subcellularLocation>
</comment>